<proteinExistence type="inferred from homology"/>
<evidence type="ECO:0000256" key="6">
    <source>
        <dbReference type="ARBA" id="ARBA00023002"/>
    </source>
</evidence>
<evidence type="ECO:0000256" key="12">
    <source>
        <dbReference type="RuleBase" id="RU000363"/>
    </source>
</evidence>
<keyword evidence="6" id="KW-0560">Oxidoreductase</keyword>
<dbReference type="GO" id="GO:0016020">
    <property type="term" value="C:membrane"/>
    <property type="evidence" value="ECO:0007669"/>
    <property type="project" value="UniProtKB-SubCell"/>
</dbReference>
<sequence>MDYSIDFFLNILRRSLFHPSFASLFLAFIFVQGIPVNSYLFIWSSVYTGSVFFVWFLGYMTKVSRNGRKSRKIDWDDEIVLITGGARGIGLLLAETLSIKNVTIVVLDIRKPEIEHPNIVFFECDVSKYDQVQKVAKEIIAEVGHPTIIINNAGVVKGKTILDESEEEILSTIGVNLLAPFWITKTFLPEMVAKNHGHVVNISSALGFSSVAQIADYCATKSGLLAFHEALRHEINARYNASNVRCTLVCPGQVETGMFDGVSYKYPFFTPTIAPIEVVKKIITALDKNETSDILTPYYVHLMPLLRALPGFINDLGYSIMGVDDAMKTWNDTRSKPKNQ</sequence>
<comment type="function">
    <text evidence="9">Catalyzes the reduction of all-trans-retinal to all-trans-retinol in the presence of NADPH.</text>
</comment>
<evidence type="ECO:0000256" key="5">
    <source>
        <dbReference type="ARBA" id="ARBA00022989"/>
    </source>
</evidence>
<evidence type="ECO:0000256" key="1">
    <source>
        <dbReference type="ARBA" id="ARBA00004141"/>
    </source>
</evidence>
<keyword evidence="3 13" id="KW-0812">Transmembrane</keyword>
<dbReference type="OrthoDB" id="294295at2759"/>
<evidence type="ECO:0000313" key="15">
    <source>
        <dbReference type="Proteomes" id="UP000789739"/>
    </source>
</evidence>
<dbReference type="SUPFAM" id="SSF51735">
    <property type="entry name" value="NAD(P)-binding Rossmann-fold domains"/>
    <property type="match status" value="1"/>
</dbReference>
<dbReference type="EMBL" id="CAJVPI010000601">
    <property type="protein sequence ID" value="CAG8554601.1"/>
    <property type="molecule type" value="Genomic_DNA"/>
</dbReference>
<comment type="caution">
    <text evidence="14">The sequence shown here is derived from an EMBL/GenBank/DDBJ whole genome shotgun (WGS) entry which is preliminary data.</text>
</comment>
<evidence type="ECO:0000256" key="9">
    <source>
        <dbReference type="ARBA" id="ARBA00059620"/>
    </source>
</evidence>
<feature type="transmembrane region" description="Helical" evidence="13">
    <location>
        <begin position="16"/>
        <end position="34"/>
    </location>
</feature>
<gene>
    <name evidence="14" type="ORF">PBRASI_LOCUS5269</name>
</gene>
<keyword evidence="8 13" id="KW-0472">Membrane</keyword>
<dbReference type="GO" id="GO:0052650">
    <property type="term" value="F:all-trans-retinol dehydrogenase (NADP+) activity"/>
    <property type="evidence" value="ECO:0007669"/>
    <property type="project" value="UniProtKB-ARBA"/>
</dbReference>
<dbReference type="InterPro" id="IPR002347">
    <property type="entry name" value="SDR_fam"/>
</dbReference>
<evidence type="ECO:0000256" key="11">
    <source>
        <dbReference type="ARBA" id="ARBA00082544"/>
    </source>
</evidence>
<dbReference type="CDD" id="cd05339">
    <property type="entry name" value="17beta-HSDXI-like_SDR_c"/>
    <property type="match status" value="1"/>
</dbReference>
<dbReference type="PRINTS" id="PR00081">
    <property type="entry name" value="GDHRDH"/>
</dbReference>
<name>A0A9N9B874_9GLOM</name>
<protein>
    <recommendedName>
        <fullName evidence="10">Short-chain dehydrogenase/reductase 3</fullName>
    </recommendedName>
    <alternativeName>
        <fullName evidence="11">Retinal short-chain dehydrogenase/reductase 1</fullName>
    </alternativeName>
</protein>
<evidence type="ECO:0000256" key="2">
    <source>
        <dbReference type="ARBA" id="ARBA00006484"/>
    </source>
</evidence>
<dbReference type="InterPro" id="IPR020904">
    <property type="entry name" value="Sc_DH/Rdtase_CS"/>
</dbReference>
<keyword evidence="4" id="KW-0521">NADP</keyword>
<dbReference type="InterPro" id="IPR036291">
    <property type="entry name" value="NAD(P)-bd_dom_sf"/>
</dbReference>
<dbReference type="PANTHER" id="PTHR24322:SF736">
    <property type="entry name" value="RETINOL DEHYDROGENASE 10"/>
    <property type="match status" value="1"/>
</dbReference>
<comment type="subcellular location">
    <subcellularLocation>
        <location evidence="1">Membrane</location>
        <topology evidence="1">Multi-pass membrane protein</topology>
    </subcellularLocation>
</comment>
<organism evidence="14 15">
    <name type="scientific">Paraglomus brasilianum</name>
    <dbReference type="NCBI Taxonomy" id="144538"/>
    <lineage>
        <taxon>Eukaryota</taxon>
        <taxon>Fungi</taxon>
        <taxon>Fungi incertae sedis</taxon>
        <taxon>Mucoromycota</taxon>
        <taxon>Glomeromycotina</taxon>
        <taxon>Glomeromycetes</taxon>
        <taxon>Paraglomerales</taxon>
        <taxon>Paraglomeraceae</taxon>
        <taxon>Paraglomus</taxon>
    </lineage>
</organism>
<dbReference type="PANTHER" id="PTHR24322">
    <property type="entry name" value="PKSB"/>
    <property type="match status" value="1"/>
</dbReference>
<accession>A0A9N9B874</accession>
<dbReference type="FunFam" id="3.40.50.720:FF:000131">
    <property type="entry name" value="Short-chain dehydrogenase/reductase 3"/>
    <property type="match status" value="1"/>
</dbReference>
<keyword evidence="7" id="KW-0443">Lipid metabolism</keyword>
<evidence type="ECO:0000256" key="8">
    <source>
        <dbReference type="ARBA" id="ARBA00023136"/>
    </source>
</evidence>
<reference evidence="14" key="1">
    <citation type="submission" date="2021-06" db="EMBL/GenBank/DDBJ databases">
        <authorList>
            <person name="Kallberg Y."/>
            <person name="Tangrot J."/>
            <person name="Rosling A."/>
        </authorList>
    </citation>
    <scope>NUCLEOTIDE SEQUENCE</scope>
    <source>
        <strain evidence="14">BR232B</strain>
    </source>
</reference>
<evidence type="ECO:0000256" key="3">
    <source>
        <dbReference type="ARBA" id="ARBA00022692"/>
    </source>
</evidence>
<dbReference type="Gene3D" id="3.40.50.720">
    <property type="entry name" value="NAD(P)-binding Rossmann-like Domain"/>
    <property type="match status" value="1"/>
</dbReference>
<dbReference type="AlphaFoldDB" id="A0A9N9B874"/>
<evidence type="ECO:0000256" key="7">
    <source>
        <dbReference type="ARBA" id="ARBA00023098"/>
    </source>
</evidence>
<keyword evidence="15" id="KW-1185">Reference proteome</keyword>
<dbReference type="PRINTS" id="PR00080">
    <property type="entry name" value="SDRFAMILY"/>
</dbReference>
<keyword evidence="5 13" id="KW-1133">Transmembrane helix</keyword>
<evidence type="ECO:0000256" key="10">
    <source>
        <dbReference type="ARBA" id="ARBA00068717"/>
    </source>
</evidence>
<dbReference type="Pfam" id="PF00106">
    <property type="entry name" value="adh_short"/>
    <property type="match status" value="1"/>
</dbReference>
<dbReference type="PROSITE" id="PS00061">
    <property type="entry name" value="ADH_SHORT"/>
    <property type="match status" value="1"/>
</dbReference>
<dbReference type="Proteomes" id="UP000789739">
    <property type="component" value="Unassembled WGS sequence"/>
</dbReference>
<comment type="similarity">
    <text evidence="2 12">Belongs to the short-chain dehydrogenases/reductases (SDR) family.</text>
</comment>
<evidence type="ECO:0000313" key="14">
    <source>
        <dbReference type="EMBL" id="CAG8554601.1"/>
    </source>
</evidence>
<feature type="transmembrane region" description="Helical" evidence="13">
    <location>
        <begin position="40"/>
        <end position="61"/>
    </location>
</feature>
<evidence type="ECO:0000256" key="4">
    <source>
        <dbReference type="ARBA" id="ARBA00022857"/>
    </source>
</evidence>
<evidence type="ECO:0000256" key="13">
    <source>
        <dbReference type="SAM" id="Phobius"/>
    </source>
</evidence>